<keyword evidence="2" id="KW-0285">Flavoprotein</keyword>
<comment type="cofactor">
    <cofactor evidence="1">
        <name>FMN</name>
        <dbReference type="ChEBI" id="CHEBI:58210"/>
    </cofactor>
</comment>
<sequence>MSNLDVLFRPYRLNALDLPNRVVMAPMTRSSSPAGVPTAEMASYYRRRAEHGVGLIITEATGISRPAALNEPNIPQFHGDAALTNWKIVADEVHAAGGRIVPQLIHVGQKRSNAASDWTPSSPYESPSGLSLTGQPVGQPMTDADIAQTIDAFARAAADAERIGFDGVELHAAHNYLINQFFAADLNLRSDQYGGSTLLERSRFAIEILQAIRAVVSHDFPVILRLSQWKPKDINARLAPTPQVLEQWLGALVDAGTDAFHLSQQRYWQAAFPEFDSELNLAGWAKKLTGVTAITVGAVGLTGDVYESFAGKSAQKTSIDDLLARLERDEFDLVAVGRPLLQDAAWLEKVRQNRFDAIADFTPEAFATLR</sequence>
<name>A0A1I9YN71_9BURK</name>
<evidence type="ECO:0000259" key="7">
    <source>
        <dbReference type="Pfam" id="PF00724"/>
    </source>
</evidence>
<accession>A0A1I9YN71</accession>
<feature type="compositionally biased region" description="Polar residues" evidence="6">
    <location>
        <begin position="112"/>
        <end position="136"/>
    </location>
</feature>
<dbReference type="Pfam" id="PF00724">
    <property type="entry name" value="Oxidored_FMN"/>
    <property type="match status" value="1"/>
</dbReference>
<gene>
    <name evidence="8" type="ORF">BJG93_20080</name>
</gene>
<dbReference type="STRING" id="754502.BJG93_20080"/>
<evidence type="ECO:0000256" key="4">
    <source>
        <dbReference type="ARBA" id="ARBA00022857"/>
    </source>
</evidence>
<dbReference type="GO" id="GO:0010181">
    <property type="term" value="F:FMN binding"/>
    <property type="evidence" value="ECO:0007669"/>
    <property type="project" value="InterPro"/>
</dbReference>
<dbReference type="PANTHER" id="PTHR43303">
    <property type="entry name" value="NADPH DEHYDROGENASE C23G7.10C-RELATED"/>
    <property type="match status" value="1"/>
</dbReference>
<dbReference type="EMBL" id="CP017562">
    <property type="protein sequence ID" value="APA87754.1"/>
    <property type="molecule type" value="Genomic_DNA"/>
</dbReference>
<protein>
    <submittedName>
        <fullName evidence="8">NADH:flavin oxidoreductase</fullName>
    </submittedName>
</protein>
<reference evidence="8" key="2">
    <citation type="submission" date="2021-06" db="EMBL/GenBank/DDBJ databases">
        <authorList>
            <person name="Rogers T.H."/>
            <person name="Ramsay J.P."/>
            <person name="Wang P."/>
            <person name="Terpolilli J."/>
        </authorList>
    </citation>
    <scope>NUCLEOTIDE SEQUENCE [LARGE SCALE GENOMIC DNA]</scope>
    <source>
        <strain evidence="8">WSM5005</strain>
    </source>
</reference>
<keyword evidence="3" id="KW-0288">FMN</keyword>
<dbReference type="SUPFAM" id="SSF51395">
    <property type="entry name" value="FMN-linked oxidoreductases"/>
    <property type="match status" value="1"/>
</dbReference>
<dbReference type="KEGG" id="pspw:BJG93_20080"/>
<keyword evidence="4" id="KW-0521">NADP</keyword>
<evidence type="ECO:0000256" key="5">
    <source>
        <dbReference type="ARBA" id="ARBA00023002"/>
    </source>
</evidence>
<dbReference type="InterPro" id="IPR001155">
    <property type="entry name" value="OxRdtase_FMN_N"/>
</dbReference>
<dbReference type="GO" id="GO:0003959">
    <property type="term" value="F:NADPH dehydrogenase activity"/>
    <property type="evidence" value="ECO:0007669"/>
    <property type="project" value="InterPro"/>
</dbReference>
<dbReference type="Proteomes" id="UP000179860">
    <property type="component" value="Chromosome 2"/>
</dbReference>
<feature type="region of interest" description="Disordered" evidence="6">
    <location>
        <begin position="112"/>
        <end position="138"/>
    </location>
</feature>
<dbReference type="InterPro" id="IPR044152">
    <property type="entry name" value="YqjM-like"/>
</dbReference>
<feature type="domain" description="NADH:flavin oxidoreductase/NADH oxidase N-terminal" evidence="7">
    <location>
        <begin position="7"/>
        <end position="355"/>
    </location>
</feature>
<evidence type="ECO:0000313" key="8">
    <source>
        <dbReference type="EMBL" id="APA87754.1"/>
    </source>
</evidence>
<evidence type="ECO:0000256" key="1">
    <source>
        <dbReference type="ARBA" id="ARBA00001917"/>
    </source>
</evidence>
<dbReference type="OrthoDB" id="8523426at2"/>
<dbReference type="GO" id="GO:0050661">
    <property type="term" value="F:NADP binding"/>
    <property type="evidence" value="ECO:0007669"/>
    <property type="project" value="InterPro"/>
</dbReference>
<keyword evidence="5" id="KW-0560">Oxidoreductase</keyword>
<evidence type="ECO:0000313" key="9">
    <source>
        <dbReference type="Proteomes" id="UP000179860"/>
    </source>
</evidence>
<evidence type="ECO:0000256" key="3">
    <source>
        <dbReference type="ARBA" id="ARBA00022643"/>
    </source>
</evidence>
<dbReference type="RefSeq" id="WP_034477999.1">
    <property type="nucleotide sequence ID" value="NZ_KI421531.1"/>
</dbReference>
<dbReference type="PANTHER" id="PTHR43303:SF4">
    <property type="entry name" value="NADPH DEHYDROGENASE C23G7.10C-RELATED"/>
    <property type="match status" value="1"/>
</dbReference>
<evidence type="ECO:0000256" key="6">
    <source>
        <dbReference type="SAM" id="MobiDB-lite"/>
    </source>
</evidence>
<organism evidence="8 9">
    <name type="scientific">Paraburkholderia sprentiae WSM5005</name>
    <dbReference type="NCBI Taxonomy" id="754502"/>
    <lineage>
        <taxon>Bacteria</taxon>
        <taxon>Pseudomonadati</taxon>
        <taxon>Pseudomonadota</taxon>
        <taxon>Betaproteobacteria</taxon>
        <taxon>Burkholderiales</taxon>
        <taxon>Burkholderiaceae</taxon>
        <taxon>Paraburkholderia</taxon>
    </lineage>
</organism>
<dbReference type="AlphaFoldDB" id="A0A1I9YN71"/>
<reference evidence="8" key="1">
    <citation type="submission" date="2016-09" db="EMBL/GenBank/DDBJ databases">
        <title>The Complete Genome of Burkholderia sprentiae wsm5005.</title>
        <authorList>
            <person name="De Meyer S."/>
            <person name="Wang P."/>
            <person name="Terpolilli J."/>
        </authorList>
    </citation>
    <scope>NUCLEOTIDE SEQUENCE [LARGE SCALE GENOMIC DNA]</scope>
    <source>
        <strain evidence="8">WSM5005</strain>
    </source>
</reference>
<evidence type="ECO:0000256" key="2">
    <source>
        <dbReference type="ARBA" id="ARBA00022630"/>
    </source>
</evidence>
<dbReference type="InterPro" id="IPR013785">
    <property type="entry name" value="Aldolase_TIM"/>
</dbReference>
<dbReference type="CDD" id="cd04747">
    <property type="entry name" value="OYE_like_5_FMN"/>
    <property type="match status" value="1"/>
</dbReference>
<dbReference type="FunFam" id="3.20.20.70:FF:000262">
    <property type="entry name" value="NADH:flavin oxidoreductase"/>
    <property type="match status" value="1"/>
</dbReference>
<dbReference type="Gene3D" id="3.20.20.70">
    <property type="entry name" value="Aldolase class I"/>
    <property type="match status" value="1"/>
</dbReference>
<keyword evidence="9" id="KW-1185">Reference proteome</keyword>
<proteinExistence type="predicted"/>